<dbReference type="InterPro" id="IPR008978">
    <property type="entry name" value="HSP20-like_chaperone"/>
</dbReference>
<dbReference type="GO" id="GO:0042026">
    <property type="term" value="P:protein refolding"/>
    <property type="evidence" value="ECO:0007669"/>
    <property type="project" value="TreeGrafter"/>
</dbReference>
<dbReference type="Gene3D" id="2.60.40.790">
    <property type="match status" value="1"/>
</dbReference>
<keyword evidence="5" id="KW-1185">Reference proteome</keyword>
<reference evidence="4 5" key="1">
    <citation type="submission" date="2018-11" db="EMBL/GenBank/DDBJ databases">
        <authorList>
            <consortium name="Pathogen Informatics"/>
        </authorList>
    </citation>
    <scope>NUCLEOTIDE SEQUENCE [LARGE SCALE GENOMIC DNA]</scope>
</reference>
<evidence type="ECO:0000256" key="1">
    <source>
        <dbReference type="PROSITE-ProRule" id="PRU00285"/>
    </source>
</evidence>
<dbReference type="GO" id="GO:0005634">
    <property type="term" value="C:nucleus"/>
    <property type="evidence" value="ECO:0007669"/>
    <property type="project" value="TreeGrafter"/>
</dbReference>
<evidence type="ECO:0000256" key="2">
    <source>
        <dbReference type="RuleBase" id="RU003616"/>
    </source>
</evidence>
<organism evidence="5 6">
    <name type="scientific">Heligmosomoides polygyrus</name>
    <name type="common">Parasitic roundworm</name>
    <dbReference type="NCBI Taxonomy" id="6339"/>
    <lineage>
        <taxon>Eukaryota</taxon>
        <taxon>Metazoa</taxon>
        <taxon>Ecdysozoa</taxon>
        <taxon>Nematoda</taxon>
        <taxon>Chromadorea</taxon>
        <taxon>Rhabditida</taxon>
        <taxon>Rhabditina</taxon>
        <taxon>Rhabditomorpha</taxon>
        <taxon>Strongyloidea</taxon>
        <taxon>Heligmosomidae</taxon>
        <taxon>Heligmosomoides</taxon>
    </lineage>
</organism>
<dbReference type="Pfam" id="PF00011">
    <property type="entry name" value="HSP20"/>
    <property type="match status" value="1"/>
</dbReference>
<dbReference type="Proteomes" id="UP000050761">
    <property type="component" value="Unassembled WGS sequence"/>
</dbReference>
<proteinExistence type="inferred from homology"/>
<dbReference type="OrthoDB" id="1431247at2759"/>
<evidence type="ECO:0000313" key="5">
    <source>
        <dbReference type="Proteomes" id="UP000050761"/>
    </source>
</evidence>
<name>A0A183F673_HELPZ</name>
<comment type="similarity">
    <text evidence="1 2">Belongs to the small heat shock protein (HSP20) family.</text>
</comment>
<accession>A0A3P7UI85</accession>
<evidence type="ECO:0000313" key="6">
    <source>
        <dbReference type="WBParaSite" id="HPBE_0000166501-mRNA-1"/>
    </source>
</evidence>
<gene>
    <name evidence="4" type="ORF">HPBE_LOCUS1666</name>
</gene>
<dbReference type="PANTHER" id="PTHR45640:SF1">
    <property type="entry name" value="HEAT SHOCK PROTEIN HSP-16.1_HSP-16.11-RELATED"/>
    <property type="match status" value="1"/>
</dbReference>
<dbReference type="InterPro" id="IPR002068">
    <property type="entry name" value="A-crystallin/Hsp20_dom"/>
</dbReference>
<evidence type="ECO:0000313" key="4">
    <source>
        <dbReference type="EMBL" id="VDO20573.1"/>
    </source>
</evidence>
<dbReference type="GO" id="GO:0005737">
    <property type="term" value="C:cytoplasm"/>
    <property type="evidence" value="ECO:0007669"/>
    <property type="project" value="TreeGrafter"/>
</dbReference>
<sequence>MPLWLRPAAVLPRIIGRAAQDFRHIGRAAFTSLHRLISFQSSLEVPISEIGRIHCINPDLMGNRVRRLRQLHGMTDDEKKFAITIDVSKFKPEDLKVTVDGRLLTVEGRNELKNDSGYCMSEDGRLSVEAPKVASGSAKCVPIEQETKKK</sequence>
<dbReference type="GO" id="GO:0051082">
    <property type="term" value="F:unfolded protein binding"/>
    <property type="evidence" value="ECO:0007669"/>
    <property type="project" value="TreeGrafter"/>
</dbReference>
<dbReference type="WBParaSite" id="HPBE_0000166501-mRNA-1">
    <property type="protein sequence ID" value="HPBE_0000166501-mRNA-1"/>
    <property type="gene ID" value="HPBE_0000166501"/>
</dbReference>
<reference evidence="6" key="2">
    <citation type="submission" date="2019-09" db="UniProtKB">
        <authorList>
            <consortium name="WormBaseParasite"/>
        </authorList>
    </citation>
    <scope>IDENTIFICATION</scope>
</reference>
<dbReference type="EMBL" id="UZAH01001971">
    <property type="protein sequence ID" value="VDO20573.1"/>
    <property type="molecule type" value="Genomic_DNA"/>
</dbReference>
<dbReference type="PROSITE" id="PS01031">
    <property type="entry name" value="SHSP"/>
    <property type="match status" value="1"/>
</dbReference>
<dbReference type="GO" id="GO:0009408">
    <property type="term" value="P:response to heat"/>
    <property type="evidence" value="ECO:0007669"/>
    <property type="project" value="TreeGrafter"/>
</dbReference>
<dbReference type="AlphaFoldDB" id="A0A183F673"/>
<accession>A0A183F673</accession>
<protein>
    <submittedName>
        <fullName evidence="6">SHSP domain-containing protein</fullName>
    </submittedName>
</protein>
<dbReference type="PANTHER" id="PTHR45640">
    <property type="entry name" value="HEAT SHOCK PROTEIN HSP-12.2-RELATED"/>
    <property type="match status" value="1"/>
</dbReference>
<dbReference type="GO" id="GO:0036498">
    <property type="term" value="P:IRE1-mediated unfolded protein response"/>
    <property type="evidence" value="ECO:0007669"/>
    <property type="project" value="TreeGrafter"/>
</dbReference>
<evidence type="ECO:0000259" key="3">
    <source>
        <dbReference type="PROSITE" id="PS01031"/>
    </source>
</evidence>
<feature type="domain" description="SHSP" evidence="3">
    <location>
        <begin position="62"/>
        <end position="150"/>
    </location>
</feature>
<dbReference type="CDD" id="cd06526">
    <property type="entry name" value="metazoan_ACD"/>
    <property type="match status" value="1"/>
</dbReference>
<dbReference type="SUPFAM" id="SSF49764">
    <property type="entry name" value="HSP20-like chaperones"/>
    <property type="match status" value="1"/>
</dbReference>
<dbReference type="InterPro" id="IPR001436">
    <property type="entry name" value="Alpha-crystallin/sHSP_animal"/>
</dbReference>